<evidence type="ECO:0000313" key="1">
    <source>
        <dbReference type="Proteomes" id="UP000694864"/>
    </source>
</evidence>
<reference evidence="1" key="1">
    <citation type="journal article" date="2014" name="Nat. Commun.">
        <title>The emerging biofuel crop Camelina sativa retains a highly undifferentiated hexaploid genome structure.</title>
        <authorList>
            <person name="Kagale S."/>
            <person name="Koh C."/>
            <person name="Nixon J."/>
            <person name="Bollina V."/>
            <person name="Clarke W.E."/>
            <person name="Tuteja R."/>
            <person name="Spillane C."/>
            <person name="Robinson S.J."/>
            <person name="Links M.G."/>
            <person name="Clarke C."/>
            <person name="Higgins E.E."/>
            <person name="Huebert T."/>
            <person name="Sharpe A.G."/>
            <person name="Parkin I.A."/>
        </authorList>
    </citation>
    <scope>NUCLEOTIDE SEQUENCE [LARGE SCALE GENOMIC DNA]</scope>
    <source>
        <strain evidence="1">cv. DH55</strain>
    </source>
</reference>
<dbReference type="PANTHER" id="PTHR47481">
    <property type="match status" value="1"/>
</dbReference>
<organism evidence="1 2">
    <name type="scientific">Camelina sativa</name>
    <name type="common">False flax</name>
    <name type="synonym">Myagrum sativum</name>
    <dbReference type="NCBI Taxonomy" id="90675"/>
    <lineage>
        <taxon>Eukaryota</taxon>
        <taxon>Viridiplantae</taxon>
        <taxon>Streptophyta</taxon>
        <taxon>Embryophyta</taxon>
        <taxon>Tracheophyta</taxon>
        <taxon>Spermatophyta</taxon>
        <taxon>Magnoliopsida</taxon>
        <taxon>eudicotyledons</taxon>
        <taxon>Gunneridae</taxon>
        <taxon>Pentapetalae</taxon>
        <taxon>rosids</taxon>
        <taxon>malvids</taxon>
        <taxon>Brassicales</taxon>
        <taxon>Brassicaceae</taxon>
        <taxon>Camelineae</taxon>
        <taxon>Camelina</taxon>
    </lineage>
</organism>
<sequence>MAASPSDVINPASASQLHNINMSNITKLIASNYLMCNLQVRALLAGYGLAGYLDGTTVAPDAIVHQGETTIPNPEYNLLKRQDQLIVASLLGAISIEIQPMLSKASTSAEISSLLSSTYAKPTWRHIKQLQEQIKKWRKGSHIVDEYIQGLVVHFDQLVTLGKSYEHEEQIEYLLGGLLEDYKPLIDQIEGRDTPPSMPAIHEKLINYELKLQAQLWGLCGLRGGILSHCAM</sequence>
<reference evidence="2" key="2">
    <citation type="submission" date="2025-08" db="UniProtKB">
        <authorList>
            <consortium name="RefSeq"/>
        </authorList>
    </citation>
    <scope>IDENTIFICATION</scope>
    <source>
        <tissue evidence="2">Leaf</tissue>
    </source>
</reference>
<dbReference type="Proteomes" id="UP000694864">
    <property type="component" value="Chromosome 8"/>
</dbReference>
<dbReference type="GeneID" id="104709656"/>
<dbReference type="Pfam" id="PF14223">
    <property type="entry name" value="Retrotran_gag_2"/>
    <property type="match status" value="1"/>
</dbReference>
<name>A0ABM0TD39_CAMSA</name>
<dbReference type="RefSeq" id="XP_010424531.1">
    <property type="nucleotide sequence ID" value="XM_010426229.1"/>
</dbReference>
<dbReference type="PANTHER" id="PTHR47481:SF22">
    <property type="entry name" value="RETROTRANSPOSON GAG DOMAIN-CONTAINING PROTEIN"/>
    <property type="match status" value="1"/>
</dbReference>
<protein>
    <submittedName>
        <fullName evidence="2">Uncharacterized protein LOC104709656</fullName>
    </submittedName>
</protein>
<proteinExistence type="predicted"/>
<gene>
    <name evidence="2" type="primary">LOC104709656</name>
</gene>
<keyword evidence="1" id="KW-1185">Reference proteome</keyword>
<evidence type="ECO:0000313" key="2">
    <source>
        <dbReference type="RefSeq" id="XP_010424531.1"/>
    </source>
</evidence>
<accession>A0ABM0TD39</accession>